<dbReference type="EMBL" id="VIAE01000006">
    <property type="protein sequence ID" value="TVY12193.1"/>
    <property type="molecule type" value="Genomic_DNA"/>
</dbReference>
<evidence type="ECO:0000313" key="2">
    <source>
        <dbReference type="EMBL" id="TVY12193.1"/>
    </source>
</evidence>
<evidence type="ECO:0000256" key="1">
    <source>
        <dbReference type="SAM" id="Phobius"/>
    </source>
</evidence>
<organism evidence="2 3">
    <name type="scientific">Candidatus Phytoplasma pini</name>
    <dbReference type="NCBI Taxonomy" id="267362"/>
    <lineage>
        <taxon>Bacteria</taxon>
        <taxon>Bacillati</taxon>
        <taxon>Mycoplasmatota</taxon>
        <taxon>Mollicutes</taxon>
        <taxon>Acholeplasmatales</taxon>
        <taxon>Acholeplasmataceae</taxon>
        <taxon>Candidatus Phytoplasma</taxon>
    </lineage>
</organism>
<proteinExistence type="predicted"/>
<dbReference type="Proteomes" id="UP000320078">
    <property type="component" value="Unassembled WGS sequence"/>
</dbReference>
<keyword evidence="1" id="KW-0472">Membrane</keyword>
<dbReference type="RefSeq" id="WP_144658435.1">
    <property type="nucleotide sequence ID" value="NZ_VIAE01000006.1"/>
</dbReference>
<keyword evidence="3" id="KW-1185">Reference proteome</keyword>
<dbReference type="AlphaFoldDB" id="A0A559KJ82"/>
<sequence length="80" mass="9594">MNFNKSLYLKILFVILGLLSCFIFPLVIDYYRTNFLQINENYCDSEDIISDLHFSLQEQQKKYNNYCDRFMAFGSFLLLP</sequence>
<evidence type="ECO:0000313" key="3">
    <source>
        <dbReference type="Proteomes" id="UP000320078"/>
    </source>
</evidence>
<comment type="caution">
    <text evidence="2">The sequence shown here is derived from an EMBL/GenBank/DDBJ whole genome shotgun (WGS) entry which is preliminary data.</text>
</comment>
<keyword evidence="1" id="KW-1133">Transmembrane helix</keyword>
<protein>
    <submittedName>
        <fullName evidence="2">Uncharacterized protein</fullName>
    </submittedName>
</protein>
<keyword evidence="1" id="KW-0812">Transmembrane</keyword>
<reference evidence="2 3" key="1">
    <citation type="submission" date="2019-06" db="EMBL/GenBank/DDBJ databases">
        <title>Draft Genome Sequence of Candidatus Phytoplasma pini-Related Strain MDPP: A Resource for Comparative Genomics of Gymnosperm-infecting Phytoplasmas.</title>
        <authorList>
            <person name="Cai W."/>
            <person name="Costanzo S."/>
            <person name="Shao J."/>
            <person name="Zhao Y."/>
            <person name="Davis R."/>
        </authorList>
    </citation>
    <scope>NUCLEOTIDE SEQUENCE [LARGE SCALE GENOMIC DNA]</scope>
    <source>
        <strain evidence="2 3">MDPP</strain>
    </source>
</reference>
<gene>
    <name evidence="2" type="ORF">MDPP_00261</name>
</gene>
<feature type="transmembrane region" description="Helical" evidence="1">
    <location>
        <begin position="7"/>
        <end position="28"/>
    </location>
</feature>
<name>A0A559KJ82_9MOLU</name>
<accession>A0A559KJ82</accession>
<dbReference type="PROSITE" id="PS51257">
    <property type="entry name" value="PROKAR_LIPOPROTEIN"/>
    <property type="match status" value="1"/>
</dbReference>